<comment type="caution">
    <text evidence="1">The sequence shown here is derived from an EMBL/GenBank/DDBJ whole genome shotgun (WGS) entry which is preliminary data.</text>
</comment>
<protein>
    <submittedName>
        <fullName evidence="1">Uncharacterized protein</fullName>
    </submittedName>
</protein>
<name>A0ACB9RFD3_9MYRT</name>
<reference evidence="2" key="1">
    <citation type="journal article" date="2023" name="Front. Plant Sci.">
        <title>Chromosomal-level genome assembly of Melastoma candidum provides insights into trichome evolution.</title>
        <authorList>
            <person name="Zhong Y."/>
            <person name="Wu W."/>
            <person name="Sun C."/>
            <person name="Zou P."/>
            <person name="Liu Y."/>
            <person name="Dai S."/>
            <person name="Zhou R."/>
        </authorList>
    </citation>
    <scope>NUCLEOTIDE SEQUENCE [LARGE SCALE GENOMIC DNA]</scope>
</reference>
<dbReference type="EMBL" id="CM042883">
    <property type="protein sequence ID" value="KAI4376521.1"/>
    <property type="molecule type" value="Genomic_DNA"/>
</dbReference>
<proteinExistence type="predicted"/>
<keyword evidence="2" id="KW-1185">Reference proteome</keyword>
<accession>A0ACB9RFD3</accession>
<evidence type="ECO:0000313" key="1">
    <source>
        <dbReference type="EMBL" id="KAI4376521.1"/>
    </source>
</evidence>
<evidence type="ECO:0000313" key="2">
    <source>
        <dbReference type="Proteomes" id="UP001057402"/>
    </source>
</evidence>
<sequence length="182" mass="19974">MFSPLVRRVLDLVRSVSANRVLPMKRSEHLSSAASTGVDLETLLLAGNQLLVLLGQGGFGSSEVRQVRRLVVGCFGVATVRLLLSPAAGGVKKVNCDRYCDYWGCRHWVAAKSLEYVVVALGRGSTPISNHLGTWQRKRFYGLGGGWLSRGAPVLGWGVMVVVTDRNFGDYTSHNTELWRRT</sequence>
<gene>
    <name evidence="1" type="ORF">MLD38_014272</name>
</gene>
<organism evidence="1 2">
    <name type="scientific">Melastoma candidum</name>
    <dbReference type="NCBI Taxonomy" id="119954"/>
    <lineage>
        <taxon>Eukaryota</taxon>
        <taxon>Viridiplantae</taxon>
        <taxon>Streptophyta</taxon>
        <taxon>Embryophyta</taxon>
        <taxon>Tracheophyta</taxon>
        <taxon>Spermatophyta</taxon>
        <taxon>Magnoliopsida</taxon>
        <taxon>eudicotyledons</taxon>
        <taxon>Gunneridae</taxon>
        <taxon>Pentapetalae</taxon>
        <taxon>rosids</taxon>
        <taxon>malvids</taxon>
        <taxon>Myrtales</taxon>
        <taxon>Melastomataceae</taxon>
        <taxon>Melastomatoideae</taxon>
        <taxon>Melastomateae</taxon>
        <taxon>Melastoma</taxon>
    </lineage>
</organism>
<dbReference type="Proteomes" id="UP001057402">
    <property type="component" value="Chromosome 4"/>
</dbReference>